<dbReference type="InterPro" id="IPR002637">
    <property type="entry name" value="RdgB/HAM1"/>
</dbReference>
<dbReference type="GO" id="GO:0046872">
    <property type="term" value="F:metal ion binding"/>
    <property type="evidence" value="ECO:0007669"/>
    <property type="project" value="UniProtKB-KW"/>
</dbReference>
<comment type="catalytic activity">
    <reaction evidence="9 10">
        <text>XTP + H2O = XMP + diphosphate + H(+)</text>
        <dbReference type="Rhea" id="RHEA:28610"/>
        <dbReference type="ChEBI" id="CHEBI:15377"/>
        <dbReference type="ChEBI" id="CHEBI:15378"/>
        <dbReference type="ChEBI" id="CHEBI:33019"/>
        <dbReference type="ChEBI" id="CHEBI:57464"/>
        <dbReference type="ChEBI" id="CHEBI:61314"/>
        <dbReference type="EC" id="3.6.1.66"/>
    </reaction>
</comment>
<dbReference type="SUPFAM" id="SSF52972">
    <property type="entry name" value="ITPase-like"/>
    <property type="match status" value="1"/>
</dbReference>
<evidence type="ECO:0000313" key="13">
    <source>
        <dbReference type="Proteomes" id="UP000198752"/>
    </source>
</evidence>
<comment type="catalytic activity">
    <reaction evidence="8 10">
        <text>dITP + H2O = dIMP + diphosphate + H(+)</text>
        <dbReference type="Rhea" id="RHEA:28342"/>
        <dbReference type="ChEBI" id="CHEBI:15377"/>
        <dbReference type="ChEBI" id="CHEBI:15378"/>
        <dbReference type="ChEBI" id="CHEBI:33019"/>
        <dbReference type="ChEBI" id="CHEBI:61194"/>
        <dbReference type="ChEBI" id="CHEBI:61382"/>
        <dbReference type="EC" id="3.6.1.66"/>
    </reaction>
</comment>
<comment type="subunit">
    <text evidence="2 10">Homodimer.</text>
</comment>
<dbReference type="GO" id="GO:0035870">
    <property type="term" value="F:dITP diphosphatase activity"/>
    <property type="evidence" value="ECO:0007669"/>
    <property type="project" value="UniProtKB-UniRule"/>
</dbReference>
<organism evidence="12 13">
    <name type="scientific">Sporolactobacillus nakayamae</name>
    <dbReference type="NCBI Taxonomy" id="269670"/>
    <lineage>
        <taxon>Bacteria</taxon>
        <taxon>Bacillati</taxon>
        <taxon>Bacillota</taxon>
        <taxon>Bacilli</taxon>
        <taxon>Bacillales</taxon>
        <taxon>Sporolactobacillaceae</taxon>
        <taxon>Sporolactobacillus</taxon>
    </lineage>
</organism>
<evidence type="ECO:0000256" key="4">
    <source>
        <dbReference type="ARBA" id="ARBA00022741"/>
    </source>
</evidence>
<feature type="binding site" evidence="10">
    <location>
        <begin position="8"/>
        <end position="13"/>
    </location>
    <ligand>
        <name>substrate</name>
    </ligand>
</feature>
<evidence type="ECO:0000256" key="3">
    <source>
        <dbReference type="ARBA" id="ARBA00022723"/>
    </source>
</evidence>
<dbReference type="GO" id="GO:0017111">
    <property type="term" value="F:ribonucleoside triphosphate phosphatase activity"/>
    <property type="evidence" value="ECO:0007669"/>
    <property type="project" value="InterPro"/>
</dbReference>
<comment type="catalytic activity">
    <reaction evidence="10">
        <text>ITP + H2O = IMP + diphosphate + H(+)</text>
        <dbReference type="Rhea" id="RHEA:29399"/>
        <dbReference type="ChEBI" id="CHEBI:15377"/>
        <dbReference type="ChEBI" id="CHEBI:15378"/>
        <dbReference type="ChEBI" id="CHEBI:33019"/>
        <dbReference type="ChEBI" id="CHEBI:58053"/>
        <dbReference type="ChEBI" id="CHEBI:61402"/>
        <dbReference type="EC" id="3.6.1.66"/>
    </reaction>
</comment>
<keyword evidence="6 10" id="KW-0460">Magnesium</keyword>
<reference evidence="13" key="1">
    <citation type="submission" date="2016-10" db="EMBL/GenBank/DDBJ databases">
        <authorList>
            <person name="Varghese N."/>
            <person name="Submissions S."/>
        </authorList>
    </citation>
    <scope>NUCLEOTIDE SEQUENCE [LARGE SCALE GENOMIC DNA]</scope>
    <source>
        <strain evidence="13">ATCC 700379</strain>
    </source>
</reference>
<feature type="binding site" evidence="10">
    <location>
        <position position="71"/>
    </location>
    <ligand>
        <name>substrate</name>
    </ligand>
</feature>
<keyword evidence="4 10" id="KW-0547">Nucleotide-binding</keyword>
<evidence type="ECO:0000313" key="12">
    <source>
        <dbReference type="EMBL" id="SFG44831.1"/>
    </source>
</evidence>
<dbReference type="GO" id="GO:0036222">
    <property type="term" value="F:XTP diphosphatase activity"/>
    <property type="evidence" value="ECO:0007669"/>
    <property type="project" value="UniProtKB-UniRule"/>
</dbReference>
<evidence type="ECO:0000256" key="2">
    <source>
        <dbReference type="ARBA" id="ARBA00011738"/>
    </source>
</evidence>
<keyword evidence="13" id="KW-1185">Reference proteome</keyword>
<evidence type="ECO:0000256" key="6">
    <source>
        <dbReference type="ARBA" id="ARBA00022842"/>
    </source>
</evidence>
<dbReference type="GO" id="GO:0000166">
    <property type="term" value="F:nucleotide binding"/>
    <property type="evidence" value="ECO:0007669"/>
    <property type="project" value="UniProtKB-KW"/>
</dbReference>
<keyword evidence="5 10" id="KW-0378">Hydrolase</keyword>
<sequence length="201" mass="22129">MTKVLIASNNPGKIKEFKTLLAGFGAEVFSLKDMDIHTDVPETGTTFRENAALKAEALAQTTGMITLADDSGLCVDALNGEPGIYSARYAGPDKNSEHNIDLLLRKLDGVPVDARTAHFICVLAISRPNHPTHFAEGRCDGLITMERRGEDGFGYDPLFLIPDRQQTFAQMGEEDKNKISHRARALLQLVDNWTSWVGENQ</sequence>
<accession>A0A1I2S497</accession>
<comment type="similarity">
    <text evidence="1 10 11">Belongs to the HAM1 NTPase family.</text>
</comment>
<dbReference type="PANTHER" id="PTHR11067:SF9">
    <property type="entry name" value="INOSINE TRIPHOSPHATE PYROPHOSPHATASE"/>
    <property type="match status" value="1"/>
</dbReference>
<dbReference type="GO" id="GO:0009117">
    <property type="term" value="P:nucleotide metabolic process"/>
    <property type="evidence" value="ECO:0007669"/>
    <property type="project" value="UniProtKB-KW"/>
</dbReference>
<comment type="cofactor">
    <cofactor evidence="10">
        <name>Mg(2+)</name>
        <dbReference type="ChEBI" id="CHEBI:18420"/>
    </cofactor>
    <text evidence="10">Binds 1 Mg(2+) ion per subunit.</text>
</comment>
<evidence type="ECO:0000256" key="10">
    <source>
        <dbReference type="HAMAP-Rule" id="MF_01405"/>
    </source>
</evidence>
<comment type="function">
    <text evidence="10">Pyrophosphatase that catalyzes the hydrolysis of nucleoside triphosphates to their monophosphate derivatives, with a high preference for the non-canonical purine nucleotides XTP (xanthosine triphosphate), dITP (deoxyinosine triphosphate) and ITP. Seems to function as a house-cleaning enzyme that removes non-canonical purine nucleotides from the nucleotide pool, thus preventing their incorporation into DNA/RNA and avoiding chromosomal lesions.</text>
</comment>
<dbReference type="InterPro" id="IPR029001">
    <property type="entry name" value="ITPase-like_fam"/>
</dbReference>
<dbReference type="Pfam" id="PF01725">
    <property type="entry name" value="Ham1p_like"/>
    <property type="match status" value="1"/>
</dbReference>
<dbReference type="GO" id="GO:0005829">
    <property type="term" value="C:cytosol"/>
    <property type="evidence" value="ECO:0007669"/>
    <property type="project" value="TreeGrafter"/>
</dbReference>
<feature type="binding site" evidence="10">
    <location>
        <begin position="153"/>
        <end position="156"/>
    </location>
    <ligand>
        <name>substrate</name>
    </ligand>
</feature>
<feature type="binding site" evidence="10">
    <location>
        <begin position="181"/>
        <end position="182"/>
    </location>
    <ligand>
        <name>substrate</name>
    </ligand>
</feature>
<dbReference type="CDD" id="cd00515">
    <property type="entry name" value="HAM1"/>
    <property type="match status" value="1"/>
</dbReference>
<dbReference type="Gene3D" id="3.90.950.10">
    <property type="match status" value="1"/>
</dbReference>
<dbReference type="RefSeq" id="WP_093672086.1">
    <property type="nucleotide sequence ID" value="NZ_FOOY01000010.1"/>
</dbReference>
<comment type="caution">
    <text evidence="10">Lacks conserved residue(s) required for the propagation of feature annotation.</text>
</comment>
<feature type="binding site" evidence="10">
    <location>
        <position position="176"/>
    </location>
    <ligand>
        <name>substrate</name>
    </ligand>
</feature>
<dbReference type="STRING" id="269670.SAMN02982927_01769"/>
<dbReference type="GO" id="GO:0036220">
    <property type="term" value="F:ITP diphosphatase activity"/>
    <property type="evidence" value="ECO:0007669"/>
    <property type="project" value="UniProtKB-UniRule"/>
</dbReference>
<dbReference type="AlphaFoldDB" id="A0A1I2S497"/>
<feature type="binding site" evidence="10">
    <location>
        <position position="70"/>
    </location>
    <ligand>
        <name>Mg(2+)</name>
        <dbReference type="ChEBI" id="CHEBI:18420"/>
    </ligand>
</feature>
<dbReference type="NCBIfam" id="NF011397">
    <property type="entry name" value="PRK14822.1"/>
    <property type="match status" value="1"/>
</dbReference>
<evidence type="ECO:0000256" key="1">
    <source>
        <dbReference type="ARBA" id="ARBA00008023"/>
    </source>
</evidence>
<evidence type="ECO:0000256" key="5">
    <source>
        <dbReference type="ARBA" id="ARBA00022801"/>
    </source>
</evidence>
<dbReference type="EC" id="3.6.1.66" evidence="10"/>
<dbReference type="InterPro" id="IPR020922">
    <property type="entry name" value="dITP/XTP_pyrophosphatase"/>
</dbReference>
<name>A0A1I2S497_9BACL</name>
<dbReference type="FunFam" id="3.90.950.10:FF:000001">
    <property type="entry name" value="dITP/XTP pyrophosphatase"/>
    <property type="match status" value="1"/>
</dbReference>
<gene>
    <name evidence="12" type="ORF">SAMN02982927_01769</name>
</gene>
<evidence type="ECO:0000256" key="11">
    <source>
        <dbReference type="RuleBase" id="RU003781"/>
    </source>
</evidence>
<dbReference type="GO" id="GO:0009146">
    <property type="term" value="P:purine nucleoside triphosphate catabolic process"/>
    <property type="evidence" value="ECO:0007669"/>
    <property type="project" value="UniProtKB-UniRule"/>
</dbReference>
<dbReference type="OrthoDB" id="9807456at2"/>
<dbReference type="HAMAP" id="MF_01405">
    <property type="entry name" value="Non_canon_purine_NTPase"/>
    <property type="match status" value="1"/>
</dbReference>
<evidence type="ECO:0000256" key="8">
    <source>
        <dbReference type="ARBA" id="ARBA00051875"/>
    </source>
</evidence>
<dbReference type="EMBL" id="FOOY01000010">
    <property type="protein sequence ID" value="SFG44831.1"/>
    <property type="molecule type" value="Genomic_DNA"/>
</dbReference>
<dbReference type="PANTHER" id="PTHR11067">
    <property type="entry name" value="INOSINE TRIPHOSPHATE PYROPHOSPHATASE/HAM1 PROTEIN"/>
    <property type="match status" value="1"/>
</dbReference>
<proteinExistence type="inferred from homology"/>
<dbReference type="Proteomes" id="UP000198752">
    <property type="component" value="Unassembled WGS sequence"/>
</dbReference>
<feature type="active site" description="Proton acceptor" evidence="10">
    <location>
        <position position="70"/>
    </location>
</feature>
<keyword evidence="3 10" id="KW-0479">Metal-binding</keyword>
<evidence type="ECO:0000256" key="7">
    <source>
        <dbReference type="ARBA" id="ARBA00023080"/>
    </source>
</evidence>
<dbReference type="NCBIfam" id="TIGR00042">
    <property type="entry name" value="RdgB/HAM1 family non-canonical purine NTP pyrophosphatase"/>
    <property type="match status" value="1"/>
</dbReference>
<protein>
    <recommendedName>
        <fullName evidence="10">dITP/XTP pyrophosphatase</fullName>
        <ecNumber evidence="10">3.6.1.66</ecNumber>
    </recommendedName>
    <alternativeName>
        <fullName evidence="10">Non-canonical purine NTP pyrophosphatase</fullName>
    </alternativeName>
    <alternativeName>
        <fullName evidence="10">Non-standard purine NTP pyrophosphatase</fullName>
    </alternativeName>
    <alternativeName>
        <fullName evidence="10">Nucleoside-triphosphate diphosphatase</fullName>
    </alternativeName>
    <alternativeName>
        <fullName evidence="10">Nucleoside-triphosphate pyrophosphatase</fullName>
        <shortName evidence="10">NTPase</shortName>
    </alternativeName>
</protein>
<keyword evidence="7 10" id="KW-0546">Nucleotide metabolism</keyword>
<evidence type="ECO:0000256" key="9">
    <source>
        <dbReference type="ARBA" id="ARBA00052017"/>
    </source>
</evidence>